<dbReference type="Gene3D" id="2.60.40.60">
    <property type="entry name" value="Cadherins"/>
    <property type="match status" value="1"/>
</dbReference>
<evidence type="ECO:0000256" key="5">
    <source>
        <dbReference type="ARBA" id="ARBA00022989"/>
    </source>
</evidence>
<evidence type="ECO:0000256" key="7">
    <source>
        <dbReference type="ARBA" id="ARBA00023180"/>
    </source>
</evidence>
<name>A0A443QPI9_9ACAR</name>
<dbReference type="SMART" id="SM00112">
    <property type="entry name" value="CA"/>
    <property type="match status" value="1"/>
</dbReference>
<keyword evidence="5" id="KW-1133">Transmembrane helix</keyword>
<keyword evidence="3" id="KW-0677">Repeat</keyword>
<organism evidence="10 11">
    <name type="scientific">Dinothrombium tinctorium</name>
    <dbReference type="NCBI Taxonomy" id="1965070"/>
    <lineage>
        <taxon>Eukaryota</taxon>
        <taxon>Metazoa</taxon>
        <taxon>Ecdysozoa</taxon>
        <taxon>Arthropoda</taxon>
        <taxon>Chelicerata</taxon>
        <taxon>Arachnida</taxon>
        <taxon>Acari</taxon>
        <taxon>Acariformes</taxon>
        <taxon>Trombidiformes</taxon>
        <taxon>Prostigmata</taxon>
        <taxon>Anystina</taxon>
        <taxon>Parasitengona</taxon>
        <taxon>Trombidioidea</taxon>
        <taxon>Trombidiidae</taxon>
        <taxon>Dinothrombium</taxon>
    </lineage>
</organism>
<feature type="non-terminal residue" evidence="10">
    <location>
        <position position="180"/>
    </location>
</feature>
<keyword evidence="6" id="KW-0472">Membrane</keyword>
<gene>
    <name evidence="10" type="ORF">B4U79_04987</name>
</gene>
<dbReference type="InterPro" id="IPR050174">
    <property type="entry name" value="Protocadherin/Cadherin-CA"/>
</dbReference>
<evidence type="ECO:0000256" key="3">
    <source>
        <dbReference type="ARBA" id="ARBA00022737"/>
    </source>
</evidence>
<dbReference type="GO" id="GO:0007156">
    <property type="term" value="P:homophilic cell adhesion via plasma membrane adhesion molecules"/>
    <property type="evidence" value="ECO:0007669"/>
    <property type="project" value="InterPro"/>
</dbReference>
<comment type="subcellular location">
    <subcellularLocation>
        <location evidence="1">Membrane</location>
        <topology evidence="1">Single-pass membrane protein</topology>
    </subcellularLocation>
</comment>
<dbReference type="PANTHER" id="PTHR24028:SF328">
    <property type="entry name" value="CADHERIN-3"/>
    <property type="match status" value="1"/>
</dbReference>
<sequence length="180" mass="19779">MAFTVSSGSPEAPFSAPAHEQIELRFEIIENTETGTLIGVIRAPDSVKQPTQPPYLIVPIPGEPSSLSSLSSSSNNASVYHSAHYYLPQSKTRGVESDLSIDEANGEIRNKVILDREQRSYYSFIAIPISGVNIRVIITVLDANDNAPHFPVSFIALEFPENSKPREVKRTLPPAKDFDL</sequence>
<dbReference type="GO" id="GO:0005509">
    <property type="term" value="F:calcium ion binding"/>
    <property type="evidence" value="ECO:0007669"/>
    <property type="project" value="UniProtKB-UniRule"/>
</dbReference>
<evidence type="ECO:0000256" key="4">
    <source>
        <dbReference type="ARBA" id="ARBA00022837"/>
    </source>
</evidence>
<dbReference type="EMBL" id="NCKU01005187">
    <property type="protein sequence ID" value="RWS04911.1"/>
    <property type="molecule type" value="Genomic_DNA"/>
</dbReference>
<keyword evidence="7" id="KW-0325">Glycoprotein</keyword>
<reference evidence="10 11" key="1">
    <citation type="journal article" date="2018" name="Gigascience">
        <title>Genomes of trombidid mites reveal novel predicted allergens and laterally-transferred genes associated with secondary metabolism.</title>
        <authorList>
            <person name="Dong X."/>
            <person name="Chaisiri K."/>
            <person name="Xia D."/>
            <person name="Armstrong S.D."/>
            <person name="Fang Y."/>
            <person name="Donnelly M.J."/>
            <person name="Kadowaki T."/>
            <person name="McGarry J.W."/>
            <person name="Darby A.C."/>
            <person name="Makepeace B.L."/>
        </authorList>
    </citation>
    <scope>NUCLEOTIDE SEQUENCE [LARGE SCALE GENOMIC DNA]</scope>
    <source>
        <strain evidence="10">UoL-WK</strain>
    </source>
</reference>
<evidence type="ECO:0000256" key="6">
    <source>
        <dbReference type="ARBA" id="ARBA00023136"/>
    </source>
</evidence>
<evidence type="ECO:0000256" key="8">
    <source>
        <dbReference type="PROSITE-ProRule" id="PRU00043"/>
    </source>
</evidence>
<accession>A0A443QPI9</accession>
<dbReference type="PRINTS" id="PR00205">
    <property type="entry name" value="CADHERIN"/>
</dbReference>
<dbReference type="PANTHER" id="PTHR24028">
    <property type="entry name" value="CADHERIN-87A"/>
    <property type="match status" value="1"/>
</dbReference>
<dbReference type="InterPro" id="IPR015919">
    <property type="entry name" value="Cadherin-like_sf"/>
</dbReference>
<dbReference type="InterPro" id="IPR002126">
    <property type="entry name" value="Cadherin-like_dom"/>
</dbReference>
<keyword evidence="2" id="KW-0812">Transmembrane</keyword>
<keyword evidence="11" id="KW-1185">Reference proteome</keyword>
<dbReference type="STRING" id="1965070.A0A443QPI9"/>
<evidence type="ECO:0000313" key="10">
    <source>
        <dbReference type="EMBL" id="RWS04911.1"/>
    </source>
</evidence>
<evidence type="ECO:0000256" key="2">
    <source>
        <dbReference type="ARBA" id="ARBA00022692"/>
    </source>
</evidence>
<dbReference type="GO" id="GO:0005886">
    <property type="term" value="C:plasma membrane"/>
    <property type="evidence" value="ECO:0007669"/>
    <property type="project" value="InterPro"/>
</dbReference>
<dbReference type="InterPro" id="IPR020894">
    <property type="entry name" value="Cadherin_CS"/>
</dbReference>
<dbReference type="CDD" id="cd11304">
    <property type="entry name" value="Cadherin_repeat"/>
    <property type="match status" value="1"/>
</dbReference>
<protein>
    <submittedName>
        <fullName evidence="10">Protein dachsous-like protein</fullName>
    </submittedName>
</protein>
<proteinExistence type="predicted"/>
<evidence type="ECO:0000256" key="1">
    <source>
        <dbReference type="ARBA" id="ARBA00004167"/>
    </source>
</evidence>
<dbReference type="OrthoDB" id="6252479at2759"/>
<dbReference type="SUPFAM" id="SSF49313">
    <property type="entry name" value="Cadherin-like"/>
    <property type="match status" value="1"/>
</dbReference>
<evidence type="ECO:0000259" key="9">
    <source>
        <dbReference type="PROSITE" id="PS50268"/>
    </source>
</evidence>
<evidence type="ECO:0000313" key="11">
    <source>
        <dbReference type="Proteomes" id="UP000285301"/>
    </source>
</evidence>
<comment type="caution">
    <text evidence="10">The sequence shown here is derived from an EMBL/GenBank/DDBJ whole genome shotgun (WGS) entry which is preliminary data.</text>
</comment>
<dbReference type="Proteomes" id="UP000285301">
    <property type="component" value="Unassembled WGS sequence"/>
</dbReference>
<keyword evidence="4 8" id="KW-0106">Calcium</keyword>
<dbReference type="AlphaFoldDB" id="A0A443QPI9"/>
<feature type="domain" description="Cadherin" evidence="9">
    <location>
        <begin position="20"/>
        <end position="150"/>
    </location>
</feature>
<dbReference type="PROSITE" id="PS00232">
    <property type="entry name" value="CADHERIN_1"/>
    <property type="match status" value="1"/>
</dbReference>
<dbReference type="PROSITE" id="PS50268">
    <property type="entry name" value="CADHERIN_2"/>
    <property type="match status" value="1"/>
</dbReference>